<feature type="transmembrane region" description="Helical" evidence="6">
    <location>
        <begin position="463"/>
        <end position="482"/>
    </location>
</feature>
<dbReference type="PROSITE" id="PS50850">
    <property type="entry name" value="MFS"/>
    <property type="match status" value="1"/>
</dbReference>
<accession>A0AAN6PMX4</accession>
<keyword evidence="4 6" id="KW-0472">Membrane</keyword>
<proteinExistence type="predicted"/>
<evidence type="ECO:0000256" key="1">
    <source>
        <dbReference type="ARBA" id="ARBA00004141"/>
    </source>
</evidence>
<dbReference type="Pfam" id="PF07690">
    <property type="entry name" value="MFS_1"/>
    <property type="match status" value="1"/>
</dbReference>
<reference evidence="9" key="1">
    <citation type="journal article" date="2023" name="Mol. Phylogenet. Evol.">
        <title>Genome-scale phylogeny and comparative genomics of the fungal order Sordariales.</title>
        <authorList>
            <person name="Hensen N."/>
            <person name="Bonometti L."/>
            <person name="Westerberg I."/>
            <person name="Brannstrom I.O."/>
            <person name="Guillou S."/>
            <person name="Cros-Aarteil S."/>
            <person name="Calhoun S."/>
            <person name="Haridas S."/>
            <person name="Kuo A."/>
            <person name="Mondo S."/>
            <person name="Pangilinan J."/>
            <person name="Riley R."/>
            <person name="LaButti K."/>
            <person name="Andreopoulos B."/>
            <person name="Lipzen A."/>
            <person name="Chen C."/>
            <person name="Yan M."/>
            <person name="Daum C."/>
            <person name="Ng V."/>
            <person name="Clum A."/>
            <person name="Steindorff A."/>
            <person name="Ohm R.A."/>
            <person name="Martin F."/>
            <person name="Silar P."/>
            <person name="Natvig D.O."/>
            <person name="Lalanne C."/>
            <person name="Gautier V."/>
            <person name="Ament-Velasquez S.L."/>
            <person name="Kruys A."/>
            <person name="Hutchinson M.I."/>
            <person name="Powell A.J."/>
            <person name="Barry K."/>
            <person name="Miller A.N."/>
            <person name="Grigoriev I.V."/>
            <person name="Debuchy R."/>
            <person name="Gladieux P."/>
            <person name="Hiltunen Thoren M."/>
            <person name="Johannesson H."/>
        </authorList>
    </citation>
    <scope>NUCLEOTIDE SEQUENCE [LARGE SCALE GENOMIC DNA]</scope>
    <source>
        <strain evidence="9">CBS 284.82</strain>
    </source>
</reference>
<evidence type="ECO:0000256" key="3">
    <source>
        <dbReference type="ARBA" id="ARBA00022989"/>
    </source>
</evidence>
<feature type="transmembrane region" description="Helical" evidence="6">
    <location>
        <begin position="314"/>
        <end position="339"/>
    </location>
</feature>
<dbReference type="Proteomes" id="UP001303115">
    <property type="component" value="Unassembled WGS sequence"/>
</dbReference>
<dbReference type="GO" id="GO:0022857">
    <property type="term" value="F:transmembrane transporter activity"/>
    <property type="evidence" value="ECO:0007669"/>
    <property type="project" value="InterPro"/>
</dbReference>
<keyword evidence="3 6" id="KW-1133">Transmembrane helix</keyword>
<dbReference type="EMBL" id="MU854357">
    <property type="protein sequence ID" value="KAK4041425.1"/>
    <property type="molecule type" value="Genomic_DNA"/>
</dbReference>
<comment type="caution">
    <text evidence="8">The sequence shown here is derived from an EMBL/GenBank/DDBJ whole genome shotgun (WGS) entry which is preliminary data.</text>
</comment>
<dbReference type="SUPFAM" id="SSF103473">
    <property type="entry name" value="MFS general substrate transporter"/>
    <property type="match status" value="1"/>
</dbReference>
<evidence type="ECO:0000256" key="5">
    <source>
        <dbReference type="SAM" id="MobiDB-lite"/>
    </source>
</evidence>
<gene>
    <name evidence="8" type="ORF">C8A01DRAFT_14798</name>
</gene>
<feature type="transmembrane region" description="Helical" evidence="6">
    <location>
        <begin position="359"/>
        <end position="378"/>
    </location>
</feature>
<feature type="transmembrane region" description="Helical" evidence="6">
    <location>
        <begin position="430"/>
        <end position="451"/>
    </location>
</feature>
<evidence type="ECO:0000313" key="8">
    <source>
        <dbReference type="EMBL" id="KAK4041425.1"/>
    </source>
</evidence>
<evidence type="ECO:0000256" key="2">
    <source>
        <dbReference type="ARBA" id="ARBA00022692"/>
    </source>
</evidence>
<feature type="transmembrane region" description="Helical" evidence="6">
    <location>
        <begin position="121"/>
        <end position="138"/>
    </location>
</feature>
<comment type="subcellular location">
    <subcellularLocation>
        <location evidence="1">Membrane</location>
        <topology evidence="1">Multi-pass membrane protein</topology>
    </subcellularLocation>
</comment>
<dbReference type="Gene3D" id="1.20.1250.20">
    <property type="entry name" value="MFS general substrate transporter like domains"/>
    <property type="match status" value="1"/>
</dbReference>
<protein>
    <submittedName>
        <fullName evidence="8">Protein HOL1</fullName>
    </submittedName>
</protein>
<feature type="transmembrane region" description="Helical" evidence="6">
    <location>
        <begin position="494"/>
        <end position="515"/>
    </location>
</feature>
<dbReference type="PANTHER" id="PTHR23502:SF181">
    <property type="entry name" value="MAJOR FACILITATOR SUPERFAMILY (MFS) PROFILE DOMAIN-CONTAINING PROTEIN"/>
    <property type="match status" value="1"/>
</dbReference>
<organism evidence="8 9">
    <name type="scientific">Parachaetomium inaequale</name>
    <dbReference type="NCBI Taxonomy" id="2588326"/>
    <lineage>
        <taxon>Eukaryota</taxon>
        <taxon>Fungi</taxon>
        <taxon>Dikarya</taxon>
        <taxon>Ascomycota</taxon>
        <taxon>Pezizomycotina</taxon>
        <taxon>Sordariomycetes</taxon>
        <taxon>Sordariomycetidae</taxon>
        <taxon>Sordariales</taxon>
        <taxon>Chaetomiaceae</taxon>
        <taxon>Parachaetomium</taxon>
    </lineage>
</organism>
<name>A0AAN6PMX4_9PEZI</name>
<evidence type="ECO:0000259" key="7">
    <source>
        <dbReference type="PROSITE" id="PS50850"/>
    </source>
</evidence>
<keyword evidence="2 6" id="KW-0812">Transmembrane</keyword>
<dbReference type="InterPro" id="IPR020846">
    <property type="entry name" value="MFS_dom"/>
</dbReference>
<dbReference type="AlphaFoldDB" id="A0AAN6PMX4"/>
<feature type="transmembrane region" description="Helical" evidence="6">
    <location>
        <begin position="183"/>
        <end position="206"/>
    </location>
</feature>
<feature type="transmembrane region" description="Helical" evidence="6">
    <location>
        <begin position="95"/>
        <end position="116"/>
    </location>
</feature>
<evidence type="ECO:0000256" key="6">
    <source>
        <dbReference type="SAM" id="Phobius"/>
    </source>
</evidence>
<evidence type="ECO:0000256" key="4">
    <source>
        <dbReference type="ARBA" id="ARBA00023136"/>
    </source>
</evidence>
<feature type="transmembrane region" description="Helical" evidence="6">
    <location>
        <begin position="55"/>
        <end position="80"/>
    </location>
</feature>
<dbReference type="GO" id="GO:0005886">
    <property type="term" value="C:plasma membrane"/>
    <property type="evidence" value="ECO:0007669"/>
    <property type="project" value="TreeGrafter"/>
</dbReference>
<keyword evidence="9" id="KW-1185">Reference proteome</keyword>
<feature type="transmembrane region" description="Helical" evidence="6">
    <location>
        <begin position="150"/>
        <end position="171"/>
    </location>
</feature>
<feature type="region of interest" description="Disordered" evidence="5">
    <location>
        <begin position="257"/>
        <end position="282"/>
    </location>
</feature>
<feature type="transmembrane region" description="Helical" evidence="6">
    <location>
        <begin position="399"/>
        <end position="418"/>
    </location>
</feature>
<sequence>MRLHALHDLDKTEGTVQLRHQDASSSSTSLLLYPPPSPTDPNDPLRWPRWKKHTAFLSVCAFTFLTNYGIGGLAPAFYILSQEFDKSVAETSDLLLWPILVLGAFNFFWVPVANYFGKRPVFVLTSGLLCGCFVWGAVAGSFESLLWSNVVAAFAGSSTEALGASIVNDLYFLHERGAKMGVYMNFISGGNTLGPLVCGFVITGLSWRWHKWIAVILTGVNFVTVLLFVPETRYYREEIRDGADQGREVTLSSSAENIEGSGDAAKEDGMTAEDAGDSPSTVPKKTWAQQLNLWSGAAPDTNLAKMFVRPLPMFAYPCVVYSFLGYAVSLVLTVSVNILNPFVLQAPPYSWSPMINGLINIPGFIGNVAGSYAGGWLVDAFCDWRTRRNNGVFEPENRLYLCVVPLLITGAGCIVFGYGVERTLHWTSLFFGYGMISVALTAVPTITMAYVSDCLLPVNSDALMLVNGSKNIVAFGFLYGIVPWVEKVGYADCFGTQAGIFVAIIGLGMAVLIPFGEKIRHVQARWRIIL</sequence>
<dbReference type="InterPro" id="IPR011701">
    <property type="entry name" value="MFS"/>
</dbReference>
<dbReference type="PANTHER" id="PTHR23502">
    <property type="entry name" value="MAJOR FACILITATOR SUPERFAMILY"/>
    <property type="match status" value="1"/>
</dbReference>
<feature type="domain" description="Major facilitator superfamily (MFS) profile" evidence="7">
    <location>
        <begin position="55"/>
        <end position="530"/>
    </location>
</feature>
<dbReference type="InterPro" id="IPR036259">
    <property type="entry name" value="MFS_trans_sf"/>
</dbReference>
<feature type="transmembrane region" description="Helical" evidence="6">
    <location>
        <begin position="212"/>
        <end position="230"/>
    </location>
</feature>
<evidence type="ECO:0000313" key="9">
    <source>
        <dbReference type="Proteomes" id="UP001303115"/>
    </source>
</evidence>